<evidence type="ECO:0000313" key="3">
    <source>
        <dbReference type="EMBL" id="GMM61605.1"/>
    </source>
</evidence>
<keyword evidence="2" id="KW-0812">Transmembrane</keyword>
<dbReference type="RefSeq" id="WP_317975273.1">
    <property type="nucleotide sequence ID" value="NZ_BTFW01000001.1"/>
</dbReference>
<evidence type="ECO:0000313" key="4">
    <source>
        <dbReference type="Proteomes" id="UP001187221"/>
    </source>
</evidence>
<proteinExistence type="predicted"/>
<gene>
    <name evidence="3" type="ORF">NUTIK01_23820</name>
</gene>
<comment type="caution">
    <text evidence="3">The sequence shown here is derived from an EMBL/GenBank/DDBJ whole genome shotgun (WGS) entry which is preliminary data.</text>
</comment>
<organism evidence="3 4">
    <name type="scientific">Novosphingobium pituita</name>
    <dbReference type="NCBI Taxonomy" id="3056842"/>
    <lineage>
        <taxon>Bacteria</taxon>
        <taxon>Pseudomonadati</taxon>
        <taxon>Pseudomonadota</taxon>
        <taxon>Alphaproteobacteria</taxon>
        <taxon>Sphingomonadales</taxon>
        <taxon>Sphingomonadaceae</taxon>
        <taxon>Novosphingobium</taxon>
    </lineage>
</organism>
<evidence type="ECO:0000256" key="2">
    <source>
        <dbReference type="SAM" id="Phobius"/>
    </source>
</evidence>
<accession>A0ABQ6P953</accession>
<name>A0ABQ6P953_9SPHN</name>
<keyword evidence="2" id="KW-0472">Membrane</keyword>
<feature type="region of interest" description="Disordered" evidence="1">
    <location>
        <begin position="229"/>
        <end position="282"/>
    </location>
</feature>
<evidence type="ECO:0000256" key="1">
    <source>
        <dbReference type="SAM" id="MobiDB-lite"/>
    </source>
</evidence>
<feature type="compositionally biased region" description="Gly residues" evidence="1">
    <location>
        <begin position="302"/>
        <end position="328"/>
    </location>
</feature>
<protein>
    <recommendedName>
        <fullName evidence="5">Anti-sigma factor</fullName>
    </recommendedName>
</protein>
<dbReference type="Proteomes" id="UP001187221">
    <property type="component" value="Unassembled WGS sequence"/>
</dbReference>
<dbReference type="EMBL" id="BTFW01000001">
    <property type="protein sequence ID" value="GMM61605.1"/>
    <property type="molecule type" value="Genomic_DNA"/>
</dbReference>
<feature type="region of interest" description="Disordered" evidence="1">
    <location>
        <begin position="302"/>
        <end position="334"/>
    </location>
</feature>
<reference evidence="3 4" key="1">
    <citation type="submission" date="2023-06" db="EMBL/GenBank/DDBJ databases">
        <title>Draft genome sequence of Novosphingobium sp. strain IK01.</title>
        <authorList>
            <person name="Hatamoto M."/>
            <person name="Ikarashi T."/>
            <person name="Yamaguchi T."/>
        </authorList>
    </citation>
    <scope>NUCLEOTIDE SEQUENCE [LARGE SCALE GENOMIC DNA]</scope>
    <source>
        <strain evidence="3 4">IK01</strain>
    </source>
</reference>
<keyword evidence="4" id="KW-1185">Reference proteome</keyword>
<feature type="region of interest" description="Disordered" evidence="1">
    <location>
        <begin position="181"/>
        <end position="213"/>
    </location>
</feature>
<feature type="transmembrane region" description="Helical" evidence="2">
    <location>
        <begin position="129"/>
        <end position="151"/>
    </location>
</feature>
<keyword evidence="2" id="KW-1133">Transmembrane helix</keyword>
<feature type="region of interest" description="Disordered" evidence="1">
    <location>
        <begin position="1"/>
        <end position="25"/>
    </location>
</feature>
<sequence length="334" mass="33119">MSNPLHSPGPQASPRLTDTGWRDAGWQDEATLDRMLALHETPALPPGLVARIVREVPRQPQAPAAPPAPPQDRAACSARHAPVMASPLHLVSRHPRESIRPDFRAMDAATQAAPRNGRLSRMIRRRPRLGATAAGLTAAGLAGLGLFTLAINTTSGPAVPVGTAQSAPLALTPAANPDTIAGQTASAGLPPAGQNAMQGAIQGAGPGTALASRAQTVARPTLAPPAAVQAPALDDDDPNPSLTPVEPDTHMLAAESPDPGSQRAEGANGAMSPTLGASHGAMGPFMPQGYGFGGAIGGGPQSTLGGGLNGRGGNGMGGMGSGGPGGAGGPPPLP</sequence>
<evidence type="ECO:0008006" key="5">
    <source>
        <dbReference type="Google" id="ProtNLM"/>
    </source>
</evidence>